<dbReference type="GeneID" id="28900251"/>
<dbReference type="OMA" id="TTEERWD"/>
<reference evidence="6 7" key="1">
    <citation type="journal article" date="2016" name="Fungal Biol.">
        <title>The genome of Xylona heveae provides a window into fungal endophytism.</title>
        <authorList>
            <person name="Gazis R."/>
            <person name="Kuo A."/>
            <person name="Riley R."/>
            <person name="LaButti K."/>
            <person name="Lipzen A."/>
            <person name="Lin J."/>
            <person name="Amirebrahimi M."/>
            <person name="Hesse C.N."/>
            <person name="Spatafora J.W."/>
            <person name="Henrissat B."/>
            <person name="Hainaut M."/>
            <person name="Grigoriev I.V."/>
            <person name="Hibbett D.S."/>
        </authorList>
    </citation>
    <scope>NUCLEOTIDE SEQUENCE [LARGE SCALE GENOMIC DNA]</scope>
    <source>
        <strain evidence="6 7">TC161</strain>
    </source>
</reference>
<keyword evidence="3" id="KW-0274">FAD</keyword>
<evidence type="ECO:0000313" key="7">
    <source>
        <dbReference type="Proteomes" id="UP000076632"/>
    </source>
</evidence>
<dbReference type="Proteomes" id="UP000076632">
    <property type="component" value="Unassembled WGS sequence"/>
</dbReference>
<dbReference type="InterPro" id="IPR036188">
    <property type="entry name" value="FAD/NAD-bd_sf"/>
</dbReference>
<sequence>MPFKVIIVGGGLAGSLLANGLIKNNVDVEVFERDVAYSKREGYQIRLGAMALSGLHTCLSETACREIIGKFGRSGGQVYTTPILYSTDLTPLRGFNGKSQPYHRSAPISRVILRDALAEPLIKQNVIRYEKKYLYSEIVRGPDGMDKVHAFFEDGTVAEGDMLVAADGSGSKINTEAGPDNIVDKRDRCGFLAKGQLPKETLRRLPHQLRAGPLVIEDDGVVFIASAYLPDKLKRRAPRPAHLAPNFEDFERATTSSVKQVSVRSLDSCSSDETDLSFDEKAASLMWNINMPTDRVPENLEADDPVERLIDTIRHWDPSVHEIIRSVSREELYQFYGRVGCSPTLDWRERSGGGSVNSRNPKKGHPRIWFIGDCFHPMLPTRAMGGNQAMCDAGEVCKYISKLAHQSNPINNELLERSVFNYEAGMIPRAFEWVEKSNTAGGVRRTLSILKAKKSHSSFRLNSIKGKLQLFFVHRAHEVDAGLGVMLRRLGGKRDNGGDFDSFR</sequence>
<keyword evidence="7" id="KW-1185">Reference proteome</keyword>
<keyword evidence="4" id="KW-0560">Oxidoreductase</keyword>
<keyword evidence="5" id="KW-0503">Monooxygenase</keyword>
<dbReference type="EMBL" id="KV407458">
    <property type="protein sequence ID" value="KZF22952.1"/>
    <property type="molecule type" value="Genomic_DNA"/>
</dbReference>
<comment type="cofactor">
    <cofactor evidence="1">
        <name>FAD</name>
        <dbReference type="ChEBI" id="CHEBI:57692"/>
    </cofactor>
</comment>
<evidence type="ECO:0000256" key="2">
    <source>
        <dbReference type="ARBA" id="ARBA00022630"/>
    </source>
</evidence>
<dbReference type="OrthoDB" id="655030at2759"/>
<evidence type="ECO:0000256" key="4">
    <source>
        <dbReference type="ARBA" id="ARBA00023002"/>
    </source>
</evidence>
<evidence type="ECO:0000313" key="6">
    <source>
        <dbReference type="EMBL" id="KZF22952.1"/>
    </source>
</evidence>
<dbReference type="GO" id="GO:0004497">
    <property type="term" value="F:monooxygenase activity"/>
    <property type="evidence" value="ECO:0007669"/>
    <property type="project" value="UniProtKB-KW"/>
</dbReference>
<name>A0A165H3X4_XYLHT</name>
<dbReference type="STRING" id="1328760.A0A165H3X4"/>
<evidence type="ECO:0000256" key="1">
    <source>
        <dbReference type="ARBA" id="ARBA00001974"/>
    </source>
</evidence>
<dbReference type="Gene3D" id="3.50.50.60">
    <property type="entry name" value="FAD/NAD(P)-binding domain"/>
    <property type="match status" value="1"/>
</dbReference>
<dbReference type="PANTHER" id="PTHR47178">
    <property type="entry name" value="MONOOXYGENASE, FAD-BINDING"/>
    <property type="match status" value="1"/>
</dbReference>
<dbReference type="PANTHER" id="PTHR47178:SF6">
    <property type="entry name" value="FAD-BINDING DOMAIN-CONTAINING PROTEIN"/>
    <property type="match status" value="1"/>
</dbReference>
<evidence type="ECO:0000256" key="3">
    <source>
        <dbReference type="ARBA" id="ARBA00022827"/>
    </source>
</evidence>
<protein>
    <submittedName>
        <fullName evidence="6">FAD/NAD(P)-binding domain-containing protein</fullName>
    </submittedName>
</protein>
<proteinExistence type="predicted"/>
<dbReference type="RefSeq" id="XP_018188507.1">
    <property type="nucleotide sequence ID" value="XM_018335114.1"/>
</dbReference>
<dbReference type="AlphaFoldDB" id="A0A165H3X4"/>
<accession>A0A165H3X4</accession>
<dbReference type="InParanoid" id="A0A165H3X4"/>
<dbReference type="PRINTS" id="PR00420">
    <property type="entry name" value="RNGMNOXGNASE"/>
</dbReference>
<gene>
    <name evidence="6" type="ORF">L228DRAFT_268319</name>
</gene>
<evidence type="ECO:0000256" key="5">
    <source>
        <dbReference type="ARBA" id="ARBA00023033"/>
    </source>
</evidence>
<dbReference type="SUPFAM" id="SSF51905">
    <property type="entry name" value="FAD/NAD(P)-binding domain"/>
    <property type="match status" value="1"/>
</dbReference>
<keyword evidence="2" id="KW-0285">Flavoprotein</keyword>
<organism evidence="6 7">
    <name type="scientific">Xylona heveae (strain CBS 132557 / TC161)</name>
    <dbReference type="NCBI Taxonomy" id="1328760"/>
    <lineage>
        <taxon>Eukaryota</taxon>
        <taxon>Fungi</taxon>
        <taxon>Dikarya</taxon>
        <taxon>Ascomycota</taxon>
        <taxon>Pezizomycotina</taxon>
        <taxon>Xylonomycetes</taxon>
        <taxon>Xylonales</taxon>
        <taxon>Xylonaceae</taxon>
        <taxon>Xylona</taxon>
    </lineage>
</organism>